<dbReference type="AlphaFoldDB" id="A0A3Q8TZZ6"/>
<gene>
    <name evidence="1" type="ORF">EJA05_09540</name>
</gene>
<dbReference type="KEGG" id="pory:EJA05_09540"/>
<reference evidence="1 2" key="1">
    <citation type="submission" date="2018-12" db="EMBL/GenBank/DDBJ databases">
        <authorList>
            <person name="Li S."/>
            <person name="Yang R."/>
            <person name="Chen G."/>
            <person name="Zou L."/>
            <person name="Zhang C."/>
            <person name="Chen Y."/>
            <person name="Liu Z."/>
            <person name="Li Y."/>
            <person name="Yan Y."/>
            <person name="Huang M."/>
            <person name="Chen T."/>
        </authorList>
    </citation>
    <scope>NUCLEOTIDE SEQUENCE [LARGE SCALE GENOMIC DNA]</scope>
    <source>
        <strain evidence="1 2">1257</strain>
    </source>
</reference>
<dbReference type="Proteomes" id="UP000268230">
    <property type="component" value="Chromosome"/>
</dbReference>
<dbReference type="OrthoDB" id="9812023at2"/>
<sequence length="80" mass="8837">MTRTTLNVPEDLFDALAELAKANGVNASCLAMRVLGDYIEQEKSLTAQIRHAVEETEEGGFATDEEVAALRARRWNWNAG</sequence>
<dbReference type="EMBL" id="CP034338">
    <property type="protein sequence ID" value="AZL67972.1"/>
    <property type="molecule type" value="Genomic_DNA"/>
</dbReference>
<proteinExistence type="predicted"/>
<organism evidence="1 2">
    <name type="scientific">Pseudomonas entomophila</name>
    <dbReference type="NCBI Taxonomy" id="312306"/>
    <lineage>
        <taxon>Bacteria</taxon>
        <taxon>Pseudomonadati</taxon>
        <taxon>Pseudomonadota</taxon>
        <taxon>Gammaproteobacteria</taxon>
        <taxon>Pseudomonadales</taxon>
        <taxon>Pseudomonadaceae</taxon>
        <taxon>Pseudomonas</taxon>
    </lineage>
</organism>
<accession>A0A3Q8TZZ6</accession>
<evidence type="ECO:0000313" key="2">
    <source>
        <dbReference type="Proteomes" id="UP000268230"/>
    </source>
</evidence>
<name>A0A3Q8TZZ6_9PSED</name>
<protein>
    <submittedName>
        <fullName evidence="1">CopG family transcriptional regulator</fullName>
    </submittedName>
</protein>
<evidence type="ECO:0000313" key="1">
    <source>
        <dbReference type="EMBL" id="AZL67972.1"/>
    </source>
</evidence>